<evidence type="ECO:0000313" key="3">
    <source>
        <dbReference type="Proteomes" id="UP000321523"/>
    </source>
</evidence>
<gene>
    <name evidence="2" type="ORF">SAE02_42990</name>
</gene>
<feature type="compositionally biased region" description="Basic and acidic residues" evidence="1">
    <location>
        <begin position="33"/>
        <end position="43"/>
    </location>
</feature>
<evidence type="ECO:0000256" key="1">
    <source>
        <dbReference type="SAM" id="MobiDB-lite"/>
    </source>
</evidence>
<keyword evidence="3" id="KW-1185">Reference proteome</keyword>
<dbReference type="AlphaFoldDB" id="A0A512DUL0"/>
<sequence>MAGEHGAEAEQRARAADPRPTGREGQASNPDRTATEARNRDFTARSPSGIRRPTVERIVPDGCSLPDRFPRGPAVPGGRSASHEAQDGAGEPAGGSTAAPWKSTAPSGPAAAATVETIAAADDKIRRAKTPGGVVKVTVAIDVQSFTRIIDG</sequence>
<dbReference type="Proteomes" id="UP000321523">
    <property type="component" value="Unassembled WGS sequence"/>
</dbReference>
<feature type="region of interest" description="Disordered" evidence="1">
    <location>
        <begin position="1"/>
        <end position="112"/>
    </location>
</feature>
<reference evidence="2 3" key="1">
    <citation type="submission" date="2019-07" db="EMBL/GenBank/DDBJ databases">
        <title>Whole genome shotgun sequence of Skermanella aerolata NBRC 106429.</title>
        <authorList>
            <person name="Hosoyama A."/>
            <person name="Uohara A."/>
            <person name="Ohji S."/>
            <person name="Ichikawa N."/>
        </authorList>
    </citation>
    <scope>NUCLEOTIDE SEQUENCE [LARGE SCALE GENOMIC DNA]</scope>
    <source>
        <strain evidence="2 3">NBRC 106429</strain>
    </source>
</reference>
<feature type="compositionally biased region" description="Basic and acidic residues" evidence="1">
    <location>
        <begin position="1"/>
        <end position="22"/>
    </location>
</feature>
<comment type="caution">
    <text evidence="2">The sequence shown here is derived from an EMBL/GenBank/DDBJ whole genome shotgun (WGS) entry which is preliminary data.</text>
</comment>
<name>A0A512DUL0_9PROT</name>
<proteinExistence type="predicted"/>
<dbReference type="EMBL" id="BJYZ01000020">
    <property type="protein sequence ID" value="GEO40151.1"/>
    <property type="molecule type" value="Genomic_DNA"/>
</dbReference>
<organism evidence="2 3">
    <name type="scientific">Skermanella aerolata</name>
    <dbReference type="NCBI Taxonomy" id="393310"/>
    <lineage>
        <taxon>Bacteria</taxon>
        <taxon>Pseudomonadati</taxon>
        <taxon>Pseudomonadota</taxon>
        <taxon>Alphaproteobacteria</taxon>
        <taxon>Rhodospirillales</taxon>
        <taxon>Azospirillaceae</taxon>
        <taxon>Skermanella</taxon>
    </lineage>
</organism>
<accession>A0A512DUL0</accession>
<protein>
    <submittedName>
        <fullName evidence="2">Uncharacterized protein</fullName>
    </submittedName>
</protein>
<evidence type="ECO:0000313" key="2">
    <source>
        <dbReference type="EMBL" id="GEO40151.1"/>
    </source>
</evidence>
<feature type="compositionally biased region" description="Low complexity" evidence="1">
    <location>
        <begin position="103"/>
        <end position="112"/>
    </location>
</feature>